<evidence type="ECO:0000259" key="8">
    <source>
        <dbReference type="Pfam" id="PF03918"/>
    </source>
</evidence>
<dbReference type="Gene3D" id="1.10.8.640">
    <property type="entry name" value="Cytochrome C biogenesis protein"/>
    <property type="match status" value="1"/>
</dbReference>
<dbReference type="GO" id="GO:0046872">
    <property type="term" value="F:metal ion binding"/>
    <property type="evidence" value="ECO:0007669"/>
    <property type="project" value="UniProtKB-KW"/>
</dbReference>
<evidence type="ECO:0000313" key="9">
    <source>
        <dbReference type="EMBL" id="RKF12856.1"/>
    </source>
</evidence>
<evidence type="ECO:0000256" key="7">
    <source>
        <dbReference type="RuleBase" id="RU364112"/>
    </source>
</evidence>
<feature type="chain" id="PRO_5017101676" description="Cytochrome c-type biogenesis protein" evidence="7">
    <location>
        <begin position="21"/>
        <end position="147"/>
    </location>
</feature>
<dbReference type="GO" id="GO:0017004">
    <property type="term" value="P:cytochrome complex assembly"/>
    <property type="evidence" value="ECO:0007669"/>
    <property type="project" value="UniProtKB-KW"/>
</dbReference>
<dbReference type="Proteomes" id="UP000281128">
    <property type="component" value="Unassembled WGS sequence"/>
</dbReference>
<proteinExistence type="inferred from homology"/>
<dbReference type="Pfam" id="PF03918">
    <property type="entry name" value="CcmH"/>
    <property type="match status" value="1"/>
</dbReference>
<name>A0A3A8B201_9RHOB</name>
<keyword evidence="7" id="KW-0812">Transmembrane</keyword>
<dbReference type="InterPro" id="IPR005616">
    <property type="entry name" value="CcmH/CycL/Ccl2/NrfF_N"/>
</dbReference>
<protein>
    <recommendedName>
        <fullName evidence="7">Cytochrome c-type biogenesis protein</fullName>
    </recommendedName>
</protein>
<comment type="function">
    <text evidence="7">Possible subunit of a heme lyase.</text>
</comment>
<keyword evidence="6 7" id="KW-0408">Iron</keyword>
<keyword evidence="5" id="KW-0201">Cytochrome c-type biogenesis</keyword>
<keyword evidence="3 7" id="KW-0479">Metal-binding</keyword>
<feature type="signal peptide" evidence="7">
    <location>
        <begin position="1"/>
        <end position="20"/>
    </location>
</feature>
<dbReference type="EMBL" id="RAPE01000005">
    <property type="protein sequence ID" value="RKF12856.1"/>
    <property type="molecule type" value="Genomic_DNA"/>
</dbReference>
<evidence type="ECO:0000256" key="4">
    <source>
        <dbReference type="ARBA" id="ARBA00022729"/>
    </source>
</evidence>
<evidence type="ECO:0000256" key="6">
    <source>
        <dbReference type="ARBA" id="ARBA00023004"/>
    </source>
</evidence>
<keyword evidence="7" id="KW-0472">Membrane</keyword>
<feature type="domain" description="CcmH/CycL/Ccl2/NrfF N-terminal" evidence="8">
    <location>
        <begin position="11"/>
        <end position="128"/>
    </location>
</feature>
<keyword evidence="7" id="KW-1133">Transmembrane helix</keyword>
<dbReference type="InterPro" id="IPR051263">
    <property type="entry name" value="C-type_cytochrome_biogenesis"/>
</dbReference>
<keyword evidence="10" id="KW-1185">Reference proteome</keyword>
<dbReference type="PANTHER" id="PTHR47870:SF1">
    <property type="entry name" value="CYTOCHROME C-TYPE BIOGENESIS PROTEIN CCMH"/>
    <property type="match status" value="1"/>
</dbReference>
<feature type="transmembrane region" description="Helical" evidence="7">
    <location>
        <begin position="100"/>
        <end position="120"/>
    </location>
</feature>
<reference evidence="9 10" key="1">
    <citation type="submission" date="2018-09" db="EMBL/GenBank/DDBJ databases">
        <title>Roseovarius spongiae sp. nov., isolated from a marine sponge.</title>
        <authorList>
            <person name="Zhuang L."/>
            <person name="Luo L."/>
        </authorList>
    </citation>
    <scope>NUCLEOTIDE SEQUENCE [LARGE SCALE GENOMIC DNA]</scope>
    <source>
        <strain evidence="9 10">HN-E21</strain>
    </source>
</reference>
<organism evidence="9 10">
    <name type="scientific">Roseovarius spongiae</name>
    <dbReference type="NCBI Taxonomy" id="2320272"/>
    <lineage>
        <taxon>Bacteria</taxon>
        <taxon>Pseudomonadati</taxon>
        <taxon>Pseudomonadota</taxon>
        <taxon>Alphaproteobacteria</taxon>
        <taxon>Rhodobacterales</taxon>
        <taxon>Roseobacteraceae</taxon>
        <taxon>Roseovarius</taxon>
    </lineage>
</organism>
<dbReference type="OrthoDB" id="9804975at2"/>
<evidence type="ECO:0000256" key="3">
    <source>
        <dbReference type="ARBA" id="ARBA00022723"/>
    </source>
</evidence>
<evidence type="ECO:0000256" key="1">
    <source>
        <dbReference type="ARBA" id="ARBA00010342"/>
    </source>
</evidence>
<evidence type="ECO:0000313" key="10">
    <source>
        <dbReference type="Proteomes" id="UP000281128"/>
    </source>
</evidence>
<accession>A0A3A8B201</accession>
<comment type="caution">
    <text evidence="9">The sequence shown here is derived from an EMBL/GenBank/DDBJ whole genome shotgun (WGS) entry which is preliminary data.</text>
</comment>
<dbReference type="RefSeq" id="WP_121168470.1">
    <property type="nucleotide sequence ID" value="NZ_RAPE01000005.1"/>
</dbReference>
<evidence type="ECO:0000256" key="5">
    <source>
        <dbReference type="ARBA" id="ARBA00022748"/>
    </source>
</evidence>
<keyword evidence="4 7" id="KW-0732">Signal</keyword>
<dbReference type="AlphaFoldDB" id="A0A3A8B201"/>
<evidence type="ECO:0000256" key="2">
    <source>
        <dbReference type="ARBA" id="ARBA00022617"/>
    </source>
</evidence>
<dbReference type="PANTHER" id="PTHR47870">
    <property type="entry name" value="CYTOCHROME C-TYPE BIOGENESIS PROTEIN CCMH"/>
    <property type="match status" value="1"/>
</dbReference>
<gene>
    <name evidence="9" type="ORF">D6850_15200</name>
</gene>
<dbReference type="CDD" id="cd16378">
    <property type="entry name" value="CcmH_N"/>
    <property type="match status" value="1"/>
</dbReference>
<dbReference type="InterPro" id="IPR038297">
    <property type="entry name" value="CcmH/CycL/NrfF/Ccl2_sf"/>
</dbReference>
<comment type="similarity">
    <text evidence="1 7">Belongs to the CcmH/CycL/Ccl2/NrfF family.</text>
</comment>
<sequence>MRHVLILIALLLAAPLDAGALVGEDPQEARVREVATQLRCPVCQSENILDSHSGTAREMLDLVREQTAEGRSNAEIMSFFQTRYGDYVLLSPPASGPGFVIWWIPALLAVGGAGLGLVLVRRLKRRGPAAGPLRNPLSVRDLEEMEP</sequence>
<keyword evidence="2 7" id="KW-0349">Heme</keyword>
<dbReference type="GO" id="GO:0005886">
    <property type="term" value="C:plasma membrane"/>
    <property type="evidence" value="ECO:0007669"/>
    <property type="project" value="TreeGrafter"/>
</dbReference>